<dbReference type="InterPro" id="IPR005077">
    <property type="entry name" value="Peptidase_C11"/>
</dbReference>
<dbReference type="RefSeq" id="WP_115153212.1">
    <property type="nucleotide sequence ID" value="NZ_DBFWLE010000018.1"/>
</dbReference>
<sequence length="411" mass="45575">MKKIILTLHLLLFIAVGLTSCSDDAYDAEKVTQQTLLVYMPWTGNASSSNSGLYPYFLNNIDSMEAGIKAAKGLGTTRRVLVLLSKSATNSQLFEIKYENGSCTHHPIKDYTNLDFSSSAGITEVLNEVKTQAQALNYALVIGGHGTGWTMKEDWQNYPYNAKKRHVYGKTSDSAYPFRFTDTRFMGSVADPNYSINIPDIASAIAATGLKMQYILFDDCYMANAEVAYELRNVTNYLIASTSEVIIIGMPYASMWSNLSSATPGYSAIVSAFHNFYSKYTVPCGALSVIDCREMETLAGIMKEINAGYTLDETLRDSIQVLDGFNQPIFYDMTSYVKNLKPSTSLLSKYTTQMGKVIKSTQSTETLYSNLYNSPVYITVKSYSGITISNPSNNTAALKSKEKTNWWKATH</sequence>
<protein>
    <submittedName>
        <fullName evidence="2">Clostripain family</fullName>
    </submittedName>
</protein>
<comment type="caution">
    <text evidence="2">The sequence shown here is derived from an EMBL/GenBank/DDBJ whole genome shotgun (WGS) entry which is preliminary data.</text>
</comment>
<dbReference type="AlphaFoldDB" id="A0AAQ1UK78"/>
<name>A0AAQ1UK78_9BACT</name>
<feature type="signal peptide" evidence="1">
    <location>
        <begin position="1"/>
        <end position="25"/>
    </location>
</feature>
<evidence type="ECO:0000256" key="1">
    <source>
        <dbReference type="SAM" id="SignalP"/>
    </source>
</evidence>
<evidence type="ECO:0000313" key="3">
    <source>
        <dbReference type="Proteomes" id="UP000255283"/>
    </source>
</evidence>
<proteinExistence type="predicted"/>
<dbReference type="Pfam" id="PF03415">
    <property type="entry name" value="Peptidase_C11"/>
    <property type="match status" value="1"/>
</dbReference>
<feature type="chain" id="PRO_5042965854" evidence="1">
    <location>
        <begin position="26"/>
        <end position="411"/>
    </location>
</feature>
<dbReference type="EMBL" id="UGTJ01000001">
    <property type="protein sequence ID" value="SUB79346.1"/>
    <property type="molecule type" value="Genomic_DNA"/>
</dbReference>
<accession>A0AAQ1UK78</accession>
<dbReference type="PANTHER" id="PTHR37835">
    <property type="entry name" value="ALPHA-CLOSTRIPAIN"/>
    <property type="match status" value="1"/>
</dbReference>
<dbReference type="Gene3D" id="3.40.50.11970">
    <property type="match status" value="1"/>
</dbReference>
<dbReference type="PROSITE" id="PS51257">
    <property type="entry name" value="PROKAR_LIPOPROTEIN"/>
    <property type="match status" value="1"/>
</dbReference>
<gene>
    <name evidence="2" type="ORF">NCTC13063_00611</name>
</gene>
<reference evidence="2 3" key="1">
    <citation type="submission" date="2018-06" db="EMBL/GenBank/DDBJ databases">
        <authorList>
            <consortium name="Pathogen Informatics"/>
            <person name="Doyle S."/>
        </authorList>
    </citation>
    <scope>NUCLEOTIDE SEQUENCE [LARGE SCALE GENOMIC DNA]</scope>
    <source>
        <strain evidence="2 3">NCTC13063</strain>
    </source>
</reference>
<organism evidence="2 3">
    <name type="scientific">Segatella buccae</name>
    <dbReference type="NCBI Taxonomy" id="28126"/>
    <lineage>
        <taxon>Bacteria</taxon>
        <taxon>Pseudomonadati</taxon>
        <taxon>Bacteroidota</taxon>
        <taxon>Bacteroidia</taxon>
        <taxon>Bacteroidales</taxon>
        <taxon>Prevotellaceae</taxon>
        <taxon>Segatella</taxon>
    </lineage>
</organism>
<keyword evidence="1" id="KW-0732">Signal</keyword>
<dbReference type="Proteomes" id="UP000255283">
    <property type="component" value="Unassembled WGS sequence"/>
</dbReference>
<dbReference type="PANTHER" id="PTHR37835:SF1">
    <property type="entry name" value="ALPHA-CLOSTRIPAIN"/>
    <property type="match status" value="1"/>
</dbReference>
<evidence type="ECO:0000313" key="2">
    <source>
        <dbReference type="EMBL" id="SUB79346.1"/>
    </source>
</evidence>